<dbReference type="PRINTS" id="PR00380">
    <property type="entry name" value="KINESINHEAVY"/>
</dbReference>
<name>A0A8B8EI67_CRAVI</name>
<keyword evidence="7" id="KW-0472">Membrane</keyword>
<keyword evidence="16" id="KW-1185">Reference proteome</keyword>
<evidence type="ECO:0000256" key="10">
    <source>
        <dbReference type="ARBA" id="ARBA00079247"/>
    </source>
</evidence>
<dbReference type="GO" id="GO:0003777">
    <property type="term" value="F:microtubule motor activity"/>
    <property type="evidence" value="ECO:0007669"/>
    <property type="project" value="InterPro"/>
</dbReference>
<feature type="coiled-coil region" evidence="12">
    <location>
        <begin position="932"/>
        <end position="966"/>
    </location>
</feature>
<dbReference type="GO" id="GO:0031966">
    <property type="term" value="C:mitochondrial membrane"/>
    <property type="evidence" value="ECO:0007669"/>
    <property type="project" value="UniProtKB-SubCell"/>
</dbReference>
<evidence type="ECO:0000256" key="13">
    <source>
        <dbReference type="SAM" id="MobiDB-lite"/>
    </source>
</evidence>
<feature type="region of interest" description="Disordered" evidence="13">
    <location>
        <begin position="1045"/>
        <end position="1155"/>
    </location>
</feature>
<dbReference type="SMART" id="SM00129">
    <property type="entry name" value="KISc"/>
    <property type="match status" value="1"/>
</dbReference>
<evidence type="ECO:0000256" key="11">
    <source>
        <dbReference type="PROSITE-ProRule" id="PRU00283"/>
    </source>
</evidence>
<dbReference type="GO" id="GO:0005524">
    <property type="term" value="F:ATP binding"/>
    <property type="evidence" value="ECO:0007669"/>
    <property type="project" value="UniProtKB-UniRule"/>
</dbReference>
<dbReference type="OrthoDB" id="3176171at2759"/>
<dbReference type="PANTHER" id="PTHR47117">
    <property type="entry name" value="STAR-RELATED LIPID TRANSFER PROTEIN 9"/>
    <property type="match status" value="1"/>
</dbReference>
<dbReference type="FunFam" id="2.60.200.20:FF:000034">
    <property type="entry name" value="kinesin-like protein KIF28P"/>
    <property type="match status" value="1"/>
</dbReference>
<comment type="similarity">
    <text evidence="11">Belongs to the TRAFAC class myosin-kinesin ATPase superfamily. Kinesin family.</text>
</comment>
<dbReference type="GO" id="GO:0008017">
    <property type="term" value="F:microtubule binding"/>
    <property type="evidence" value="ECO:0007669"/>
    <property type="project" value="InterPro"/>
</dbReference>
<dbReference type="SUPFAM" id="SSF52540">
    <property type="entry name" value="P-loop containing nucleoside triphosphate hydrolases"/>
    <property type="match status" value="1"/>
</dbReference>
<dbReference type="CDD" id="cd01365">
    <property type="entry name" value="KISc_KIF1A_KIF1B"/>
    <property type="match status" value="1"/>
</dbReference>
<dbReference type="Pfam" id="PF12423">
    <property type="entry name" value="KIF1B"/>
    <property type="match status" value="1"/>
</dbReference>
<evidence type="ECO:0000256" key="9">
    <source>
        <dbReference type="ARBA" id="ARBA00054688"/>
    </source>
</evidence>
<keyword evidence="4 11" id="KW-0067">ATP-binding</keyword>
<evidence type="ECO:0000259" key="14">
    <source>
        <dbReference type="PROSITE" id="PS50006"/>
    </source>
</evidence>
<dbReference type="InterPro" id="IPR019821">
    <property type="entry name" value="Kinesin_motor_CS"/>
</dbReference>
<evidence type="ECO:0000256" key="12">
    <source>
        <dbReference type="SAM" id="Coils"/>
    </source>
</evidence>
<comment type="subcellular location">
    <subcellularLocation>
        <location evidence="1">Mitochondrion membrane</location>
        <topology evidence="1">Peripheral membrane protein</topology>
    </subcellularLocation>
</comment>
<keyword evidence="3 11" id="KW-0547">Nucleotide-binding</keyword>
<evidence type="ECO:0000259" key="15">
    <source>
        <dbReference type="PROSITE" id="PS50067"/>
    </source>
</evidence>
<keyword evidence="5 12" id="KW-0175">Coiled coil</keyword>
<dbReference type="PROSITE" id="PS00411">
    <property type="entry name" value="KINESIN_MOTOR_1"/>
    <property type="match status" value="1"/>
</dbReference>
<evidence type="ECO:0000313" key="16">
    <source>
        <dbReference type="Proteomes" id="UP000694844"/>
    </source>
</evidence>
<dbReference type="Gene3D" id="2.60.200.20">
    <property type="match status" value="1"/>
</dbReference>
<dbReference type="Pfam" id="PF00225">
    <property type="entry name" value="Kinesin"/>
    <property type="match status" value="1"/>
</dbReference>
<evidence type="ECO:0000313" key="17">
    <source>
        <dbReference type="RefSeq" id="XP_022339414.1"/>
    </source>
</evidence>
<feature type="compositionally biased region" description="Basic and acidic residues" evidence="13">
    <location>
        <begin position="1052"/>
        <end position="1064"/>
    </location>
</feature>
<dbReference type="InterPro" id="IPR027417">
    <property type="entry name" value="P-loop_NTPase"/>
</dbReference>
<dbReference type="InterPro" id="IPR035892">
    <property type="entry name" value="C2_domain_sf"/>
</dbReference>
<dbReference type="InterPro" id="IPR001752">
    <property type="entry name" value="Kinesin_motor_dom"/>
</dbReference>
<dbReference type="KEGG" id="cvn:111134572"/>
<dbReference type="GO" id="GO:0007018">
    <property type="term" value="P:microtubule-based movement"/>
    <property type="evidence" value="ECO:0007669"/>
    <property type="project" value="InterPro"/>
</dbReference>
<dbReference type="RefSeq" id="XP_022339414.1">
    <property type="nucleotide sequence ID" value="XM_022483706.1"/>
</dbReference>
<evidence type="ECO:0000256" key="5">
    <source>
        <dbReference type="ARBA" id="ARBA00023054"/>
    </source>
</evidence>
<dbReference type="AlphaFoldDB" id="A0A8B8EI67"/>
<gene>
    <name evidence="17" type="primary">LOC111134572</name>
</gene>
<feature type="domain" description="FHA" evidence="14">
    <location>
        <begin position="486"/>
        <end position="539"/>
    </location>
</feature>
<dbReference type="GeneID" id="111134572"/>
<evidence type="ECO:0000256" key="6">
    <source>
        <dbReference type="ARBA" id="ARBA00023128"/>
    </source>
</evidence>
<comment type="function">
    <text evidence="9">Microtubule-dependent motor protein required for mitochondrion morphology and transport of mitochondria in neuronal cells.</text>
</comment>
<reference evidence="17" key="1">
    <citation type="submission" date="2025-08" db="UniProtKB">
        <authorList>
            <consortium name="RefSeq"/>
        </authorList>
    </citation>
    <scope>IDENTIFICATION</scope>
    <source>
        <tissue evidence="17">Whole sample</tissue>
    </source>
</reference>
<protein>
    <recommendedName>
        <fullName evidence="10">Kinesin-like protein 6</fullName>
    </recommendedName>
</protein>
<dbReference type="PROSITE" id="PS50067">
    <property type="entry name" value="KINESIN_MOTOR_2"/>
    <property type="match status" value="1"/>
</dbReference>
<dbReference type="FunFam" id="3.40.850.10:FF:000063">
    <property type="entry name" value="Kinesin-like protein"/>
    <property type="match status" value="1"/>
</dbReference>
<dbReference type="CDD" id="cd00030">
    <property type="entry name" value="C2"/>
    <property type="match status" value="1"/>
</dbReference>
<dbReference type="InterPro" id="IPR008984">
    <property type="entry name" value="SMAD_FHA_dom_sf"/>
</dbReference>
<evidence type="ECO:0000256" key="1">
    <source>
        <dbReference type="ARBA" id="ARBA00004318"/>
    </source>
</evidence>
<keyword evidence="6" id="KW-0496">Mitochondrion</keyword>
<dbReference type="Gene3D" id="3.40.850.10">
    <property type="entry name" value="Kinesin motor domain"/>
    <property type="match status" value="1"/>
</dbReference>
<dbReference type="PROSITE" id="PS50006">
    <property type="entry name" value="FHA_DOMAIN"/>
    <property type="match status" value="1"/>
</dbReference>
<dbReference type="Pfam" id="PF00498">
    <property type="entry name" value="FHA"/>
    <property type="match status" value="1"/>
</dbReference>
<feature type="domain" description="Kinesin motor" evidence="15">
    <location>
        <begin position="5"/>
        <end position="358"/>
    </location>
</feature>
<accession>A0A8B8EI67</accession>
<dbReference type="InterPro" id="IPR036961">
    <property type="entry name" value="Kinesin_motor_dom_sf"/>
</dbReference>
<dbReference type="InterPro" id="IPR022140">
    <property type="entry name" value="Kinesin-like_KIF1-typ"/>
</dbReference>
<evidence type="ECO:0000256" key="3">
    <source>
        <dbReference type="ARBA" id="ARBA00022741"/>
    </source>
</evidence>
<dbReference type="SUPFAM" id="SSF49562">
    <property type="entry name" value="C2 domain (Calcium/lipid-binding domain, CaLB)"/>
    <property type="match status" value="1"/>
</dbReference>
<evidence type="ECO:0000256" key="8">
    <source>
        <dbReference type="ARBA" id="ARBA00023175"/>
    </source>
</evidence>
<sequence length="1155" mass="129050">MPDESVKVAVRVRPFNQREKDRSAKLIIKMQGQMTSISNPEAPNEEPKSFSFDYSYWSHDGFKERSDGILEPAGGSNYSSQRRVFEDLGQGVLDNAFEGYNCSLFAYGQTGSGKSYSMVGYGQNKGIVPITCDEMFKSIDKNTDSNKRFEVTFSMLEIYNEQVRDLLSKDNPKGGLNVRQNPKLGLFYVENLKRVPVGSYAEIEKRTEQGTASRTVASTNMNATSSRAHTVVTITFDQIIKSESGSETKKSSVMNLVDLAGSERADSTGATGDRLKEGANINKSLSALGNVISALADLSMGTKKKIMVPYRDSILTKLLQNALGGNSKTIMIAALSPADINYDETLSTLRYADRAKKIKNKAVVNENPLDKLIRELKEENERLKKAMEGGGVMMQEGAGLTPEELEKMRKQMEEDIRAQLMANQAMLADNEESWNEKLAEARTETDKIDTGGADDKRKNKEPYLINLNEDPMLSGVICHFLNNGETSVGRKDASPVPNICLSGLSIQKQHAVIFNKKGVIEIESVSGSGSKTKINGLPLTGRKALCHKDRILFGSNHMYVLMNPLKPDTADNSLPKEITWEYAQKEIAQVKGFATGSAGLSKEQQIVQEQVLEILPMVSEVNAVSEELNKQKSFEVVLISAAAQEGGDVTQSQASNWTSNELVLVTVKMKNLLNGNTWLWERGKFITRRYLIQELYQKFLDGEDVSNIPKEQDPFWEPTEDVLIGTSNLFLQSLSYCLDFMDTLNISDYKGQEEGQLKVKLEPCDNKGKPIDEEAFVDDPHELLNKPYHFKLTVETANIHKSRFSKGILVKYSVKNNGKMEEVKTPTVKNTLTPTFNHSKVISIPKLKQENLDFFESGCITLSVYGIQEDTMPDPKLLKLNTRELREATMYKELRNLTINQELRQMETMENTTANASGRRATMFGNEIASDTSHLKTEVVLLQRKYERLQQKERRMQQICEEWSKKPDGEKQFEPFYRAVSAVANSTGTRLKTRVQMLNQDGKHVGDGDTISLFVFDENEHELAQEASQNNGVVDYHKVAKHHYPDLQTSKAKTDSVIQEKDDSQGDQDSFGSVDLAPYMNTANSQDSADRSKKFSQNGKRTAFLSDINTKREAIKPVRNAVSEYSANKTSTATNGKRPSSAENNKTESSACVIQ</sequence>
<dbReference type="SUPFAM" id="SSF49879">
    <property type="entry name" value="SMAD/FHA domain"/>
    <property type="match status" value="1"/>
</dbReference>
<evidence type="ECO:0000256" key="4">
    <source>
        <dbReference type="ARBA" id="ARBA00022840"/>
    </source>
</evidence>
<keyword evidence="2" id="KW-0813">Transport</keyword>
<feature type="compositionally biased region" description="Polar residues" evidence="13">
    <location>
        <begin position="1123"/>
        <end position="1155"/>
    </location>
</feature>
<evidence type="ECO:0000256" key="7">
    <source>
        <dbReference type="ARBA" id="ARBA00023136"/>
    </source>
</evidence>
<evidence type="ECO:0000256" key="2">
    <source>
        <dbReference type="ARBA" id="ARBA00022448"/>
    </source>
</evidence>
<keyword evidence="8 11" id="KW-0505">Motor protein</keyword>
<dbReference type="CDD" id="cd22709">
    <property type="entry name" value="FHA_KIF28P"/>
    <property type="match status" value="1"/>
</dbReference>
<organism evidence="16 17">
    <name type="scientific">Crassostrea virginica</name>
    <name type="common">Eastern oyster</name>
    <dbReference type="NCBI Taxonomy" id="6565"/>
    <lineage>
        <taxon>Eukaryota</taxon>
        <taxon>Metazoa</taxon>
        <taxon>Spiralia</taxon>
        <taxon>Lophotrochozoa</taxon>
        <taxon>Mollusca</taxon>
        <taxon>Bivalvia</taxon>
        <taxon>Autobranchia</taxon>
        <taxon>Pteriomorphia</taxon>
        <taxon>Ostreida</taxon>
        <taxon>Ostreoidea</taxon>
        <taxon>Ostreidae</taxon>
        <taxon>Crassostrea</taxon>
    </lineage>
</organism>
<dbReference type="Proteomes" id="UP000694844">
    <property type="component" value="Chromosome 5"/>
</dbReference>
<dbReference type="InterPro" id="IPR000253">
    <property type="entry name" value="FHA_dom"/>
</dbReference>
<feature type="binding site" evidence="11">
    <location>
        <begin position="108"/>
        <end position="115"/>
    </location>
    <ligand>
        <name>ATP</name>
        <dbReference type="ChEBI" id="CHEBI:30616"/>
    </ligand>
</feature>
<proteinExistence type="inferred from homology"/>